<evidence type="ECO:0000256" key="1">
    <source>
        <dbReference type="ARBA" id="ARBA00004141"/>
    </source>
</evidence>
<evidence type="ECO:0000256" key="2">
    <source>
        <dbReference type="ARBA" id="ARBA00010992"/>
    </source>
</evidence>
<dbReference type="EMBL" id="MU254269">
    <property type="protein sequence ID" value="KAG9241119.1"/>
    <property type="molecule type" value="Genomic_DNA"/>
</dbReference>
<feature type="transmembrane region" description="Helical" evidence="9">
    <location>
        <begin position="459"/>
        <end position="480"/>
    </location>
</feature>
<feature type="transmembrane region" description="Helical" evidence="9">
    <location>
        <begin position="288"/>
        <end position="310"/>
    </location>
</feature>
<dbReference type="PANTHER" id="PTHR48022">
    <property type="entry name" value="PLASTIDIC GLUCOSE TRANSPORTER 4"/>
    <property type="match status" value="1"/>
</dbReference>
<evidence type="ECO:0000256" key="5">
    <source>
        <dbReference type="ARBA" id="ARBA00022989"/>
    </source>
</evidence>
<dbReference type="PANTHER" id="PTHR48022:SF21">
    <property type="entry name" value="QUINATE TRANSPORTER, PUTATIVE (AFU_ORTHOLOGUE AFUA_6G06960)-RELATED"/>
    <property type="match status" value="1"/>
</dbReference>
<feature type="transmembrane region" description="Helical" evidence="9">
    <location>
        <begin position="21"/>
        <end position="52"/>
    </location>
</feature>
<dbReference type="Pfam" id="PF00083">
    <property type="entry name" value="Sugar_tr"/>
    <property type="match status" value="1"/>
</dbReference>
<feature type="transmembrane region" description="Helical" evidence="9">
    <location>
        <begin position="194"/>
        <end position="215"/>
    </location>
</feature>
<evidence type="ECO:0000313" key="11">
    <source>
        <dbReference type="EMBL" id="KAG9241119.1"/>
    </source>
</evidence>
<protein>
    <submittedName>
        <fullName evidence="11">Quinate permease</fullName>
    </submittedName>
</protein>
<comment type="caution">
    <text evidence="11">The sequence shown here is derived from an EMBL/GenBank/DDBJ whole genome shotgun (WGS) entry which is preliminary data.</text>
</comment>
<sequence>MAILDKIIRNDAMRNDPKEIYGWRVWVLATAACFGGMLFGWDIGAIGGIMVMPSFKAKFGLADKSSSEVATLVSNIVSVLQAGCFVGSLVAYWVADRWGRKPSLLGSAFISIVGIVIQTSSSGHIAALYVGRFIAGLGVGAASMLTPLYVSENAPRSIRGALTGMYQLNITIGIMMSFWVNYGSLKHSVGDTQWEVPLATQMLAGVFMFVGVSLCNESPRYLAKQDNWEKATDTLVKIRNLPADHPYVRMELEDMAEQLESERRIIGGSSFMDLQREMWTIPSNRKRGLISIGLFICQQMTGVNAINYYAPTIFEGLGIVGTSNGLFATGVYGIVKVVTCAFFVVFCADSLGRRLSLLWTAIAQGIFMFIIGIYVRTNPPIEGAPIPPFGYVALVCIFLFVAAFEVGWGPACWIIVSEIPTARLRAMNVALAAATQWLFNFVVAQAVPHMLVSAGKNGYGTYFIFGSFSFAMFFFTWFLIPETKGVSLEKMNELFGEVPSSKMEGEEAQIGHANTKHAGSETISNEGRSEKALDSTHVETK</sequence>
<dbReference type="PROSITE" id="PS50850">
    <property type="entry name" value="MFS"/>
    <property type="match status" value="1"/>
</dbReference>
<feature type="region of interest" description="Disordered" evidence="8">
    <location>
        <begin position="502"/>
        <end position="541"/>
    </location>
</feature>
<feature type="transmembrane region" description="Helical" evidence="9">
    <location>
        <begin position="389"/>
        <end position="416"/>
    </location>
</feature>
<evidence type="ECO:0000256" key="7">
    <source>
        <dbReference type="RuleBase" id="RU003346"/>
    </source>
</evidence>
<feature type="transmembrane region" description="Helical" evidence="9">
    <location>
        <begin position="162"/>
        <end position="182"/>
    </location>
</feature>
<keyword evidence="4 9" id="KW-0812">Transmembrane</keyword>
<accession>A0A9P7YWI8</accession>
<feature type="domain" description="Major facilitator superfamily (MFS) profile" evidence="10">
    <location>
        <begin position="28"/>
        <end position="484"/>
    </location>
</feature>
<organism evidence="11 12">
    <name type="scientific">Calycina marina</name>
    <dbReference type="NCBI Taxonomy" id="1763456"/>
    <lineage>
        <taxon>Eukaryota</taxon>
        <taxon>Fungi</taxon>
        <taxon>Dikarya</taxon>
        <taxon>Ascomycota</taxon>
        <taxon>Pezizomycotina</taxon>
        <taxon>Leotiomycetes</taxon>
        <taxon>Helotiales</taxon>
        <taxon>Pezizellaceae</taxon>
        <taxon>Calycina</taxon>
    </lineage>
</organism>
<feature type="transmembrane region" description="Helical" evidence="9">
    <location>
        <begin position="330"/>
        <end position="348"/>
    </location>
</feature>
<dbReference type="InterPro" id="IPR036259">
    <property type="entry name" value="MFS_trans_sf"/>
</dbReference>
<dbReference type="PRINTS" id="PR00171">
    <property type="entry name" value="SUGRTRNSPORT"/>
</dbReference>
<name>A0A9P7YWI8_9HELO</name>
<evidence type="ECO:0000313" key="12">
    <source>
        <dbReference type="Proteomes" id="UP000887226"/>
    </source>
</evidence>
<keyword evidence="6 9" id="KW-0472">Membrane</keyword>
<gene>
    <name evidence="11" type="ORF">BJ878DRAFT_522394</name>
</gene>
<dbReference type="Gene3D" id="1.20.1250.20">
    <property type="entry name" value="MFS general substrate transporter like domains"/>
    <property type="match status" value="1"/>
</dbReference>
<keyword evidence="5 9" id="KW-1133">Transmembrane helix</keyword>
<dbReference type="InterPro" id="IPR005828">
    <property type="entry name" value="MFS_sugar_transport-like"/>
</dbReference>
<dbReference type="PROSITE" id="PS00217">
    <property type="entry name" value="SUGAR_TRANSPORT_2"/>
    <property type="match status" value="1"/>
</dbReference>
<dbReference type="SUPFAM" id="SSF103473">
    <property type="entry name" value="MFS general substrate transporter"/>
    <property type="match status" value="1"/>
</dbReference>
<feature type="transmembrane region" description="Helical" evidence="9">
    <location>
        <begin position="102"/>
        <end position="120"/>
    </location>
</feature>
<feature type="transmembrane region" description="Helical" evidence="9">
    <location>
        <begin position="72"/>
        <end position="95"/>
    </location>
</feature>
<dbReference type="PROSITE" id="PS00216">
    <property type="entry name" value="SUGAR_TRANSPORT_1"/>
    <property type="match status" value="1"/>
</dbReference>
<feature type="transmembrane region" description="Helical" evidence="9">
    <location>
        <begin position="355"/>
        <end position="377"/>
    </location>
</feature>
<dbReference type="InterPro" id="IPR003663">
    <property type="entry name" value="Sugar/inositol_transpt"/>
</dbReference>
<dbReference type="NCBIfam" id="TIGR00879">
    <property type="entry name" value="SP"/>
    <property type="match status" value="1"/>
</dbReference>
<proteinExistence type="inferred from homology"/>
<evidence type="ECO:0000256" key="4">
    <source>
        <dbReference type="ARBA" id="ARBA00022692"/>
    </source>
</evidence>
<keyword evidence="12" id="KW-1185">Reference proteome</keyword>
<evidence type="ECO:0000256" key="3">
    <source>
        <dbReference type="ARBA" id="ARBA00022448"/>
    </source>
</evidence>
<feature type="compositionally biased region" description="Basic and acidic residues" evidence="8">
    <location>
        <begin position="527"/>
        <end position="541"/>
    </location>
</feature>
<evidence type="ECO:0000256" key="8">
    <source>
        <dbReference type="SAM" id="MobiDB-lite"/>
    </source>
</evidence>
<evidence type="ECO:0000259" key="10">
    <source>
        <dbReference type="PROSITE" id="PS50850"/>
    </source>
</evidence>
<reference evidence="11" key="1">
    <citation type="journal article" date="2021" name="IMA Fungus">
        <title>Genomic characterization of three marine fungi, including Emericellopsis atlantica sp. nov. with signatures of a generalist lifestyle and marine biomass degradation.</title>
        <authorList>
            <person name="Hagestad O.C."/>
            <person name="Hou L."/>
            <person name="Andersen J.H."/>
            <person name="Hansen E.H."/>
            <person name="Altermark B."/>
            <person name="Li C."/>
            <person name="Kuhnert E."/>
            <person name="Cox R.J."/>
            <person name="Crous P.W."/>
            <person name="Spatafora J.W."/>
            <person name="Lail K."/>
            <person name="Amirebrahimi M."/>
            <person name="Lipzen A."/>
            <person name="Pangilinan J."/>
            <person name="Andreopoulos W."/>
            <person name="Hayes R.D."/>
            <person name="Ng V."/>
            <person name="Grigoriev I.V."/>
            <person name="Jackson S.A."/>
            <person name="Sutton T.D.S."/>
            <person name="Dobson A.D.W."/>
            <person name="Rama T."/>
        </authorList>
    </citation>
    <scope>NUCLEOTIDE SEQUENCE</scope>
    <source>
        <strain evidence="11">TRa3180A</strain>
    </source>
</reference>
<dbReference type="GO" id="GO:0016020">
    <property type="term" value="C:membrane"/>
    <property type="evidence" value="ECO:0007669"/>
    <property type="project" value="UniProtKB-SubCell"/>
</dbReference>
<dbReference type="InterPro" id="IPR005829">
    <property type="entry name" value="Sugar_transporter_CS"/>
</dbReference>
<comment type="similarity">
    <text evidence="2 7">Belongs to the major facilitator superfamily. Sugar transporter (TC 2.A.1.1) family.</text>
</comment>
<dbReference type="InterPro" id="IPR050360">
    <property type="entry name" value="MFS_Sugar_Transporters"/>
</dbReference>
<feature type="transmembrane region" description="Helical" evidence="9">
    <location>
        <begin position="428"/>
        <end position="447"/>
    </location>
</feature>
<dbReference type="AlphaFoldDB" id="A0A9P7YWI8"/>
<dbReference type="Proteomes" id="UP000887226">
    <property type="component" value="Unassembled WGS sequence"/>
</dbReference>
<dbReference type="FunFam" id="1.20.1250.20:FF:000026">
    <property type="entry name" value="MFS quinate transporter QutD"/>
    <property type="match status" value="1"/>
</dbReference>
<evidence type="ECO:0000256" key="6">
    <source>
        <dbReference type="ARBA" id="ARBA00023136"/>
    </source>
</evidence>
<dbReference type="OrthoDB" id="508119at2759"/>
<comment type="subcellular location">
    <subcellularLocation>
        <location evidence="1">Membrane</location>
        <topology evidence="1">Multi-pass membrane protein</topology>
    </subcellularLocation>
</comment>
<feature type="transmembrane region" description="Helical" evidence="9">
    <location>
        <begin position="126"/>
        <end position="150"/>
    </location>
</feature>
<dbReference type="GO" id="GO:0005351">
    <property type="term" value="F:carbohydrate:proton symporter activity"/>
    <property type="evidence" value="ECO:0007669"/>
    <property type="project" value="TreeGrafter"/>
</dbReference>
<keyword evidence="3 7" id="KW-0813">Transport</keyword>
<dbReference type="InterPro" id="IPR020846">
    <property type="entry name" value="MFS_dom"/>
</dbReference>
<evidence type="ECO:0000256" key="9">
    <source>
        <dbReference type="SAM" id="Phobius"/>
    </source>
</evidence>